<evidence type="ECO:0000313" key="3">
    <source>
        <dbReference type="Proteomes" id="UP000030854"/>
    </source>
</evidence>
<keyword evidence="3" id="KW-1185">Reference proteome</keyword>
<accession>A0A0B1P8F1</accession>
<comment type="caution">
    <text evidence="2">The sequence shown here is derived from an EMBL/GenBank/DDBJ whole genome shotgun (WGS) entry which is preliminary data.</text>
</comment>
<evidence type="ECO:0000313" key="2">
    <source>
        <dbReference type="EMBL" id="KHJ34533.1"/>
    </source>
</evidence>
<proteinExistence type="predicted"/>
<feature type="compositionally biased region" description="Low complexity" evidence="1">
    <location>
        <begin position="76"/>
        <end position="85"/>
    </location>
</feature>
<protein>
    <submittedName>
        <fullName evidence="2">Uncharacterized protein</fullName>
    </submittedName>
</protein>
<reference evidence="2 3" key="1">
    <citation type="journal article" date="2014" name="BMC Genomics">
        <title>Adaptive genomic structural variation in the grape powdery mildew pathogen, Erysiphe necator.</title>
        <authorList>
            <person name="Jones L."/>
            <person name="Riaz S."/>
            <person name="Morales-Cruz A."/>
            <person name="Amrine K.C."/>
            <person name="McGuire B."/>
            <person name="Gubler W.D."/>
            <person name="Walker M.A."/>
            <person name="Cantu D."/>
        </authorList>
    </citation>
    <scope>NUCLEOTIDE SEQUENCE [LARGE SCALE GENOMIC DNA]</scope>
    <source>
        <strain evidence="3">c</strain>
    </source>
</reference>
<name>A0A0B1P8F1_UNCNE</name>
<dbReference type="HOGENOM" id="CLU_1533708_0_0_1"/>
<sequence length="175" mass="20034">MADKPEILKRKRSRPSDWWAVQSGSSNQVGDDKSKKLKKASTNAIKQTHVVHINKDQNQKDQKGSNEFPKFKEINRNNNDPSNSKNNKKVKRANLNRAIKAQISKKISREQLEHQLSKKKNRITHAAQASSEGIEKRHIASSGKLGELDSEDQNDFENTKHELRFQGQKEIKSKN</sequence>
<evidence type="ECO:0000256" key="1">
    <source>
        <dbReference type="SAM" id="MobiDB-lite"/>
    </source>
</evidence>
<dbReference type="EMBL" id="JNVN01000828">
    <property type="protein sequence ID" value="KHJ34533.1"/>
    <property type="molecule type" value="Genomic_DNA"/>
</dbReference>
<feature type="compositionally biased region" description="Basic and acidic residues" evidence="1">
    <location>
        <begin position="157"/>
        <end position="175"/>
    </location>
</feature>
<feature type="region of interest" description="Disordered" evidence="1">
    <location>
        <begin position="115"/>
        <end position="175"/>
    </location>
</feature>
<gene>
    <name evidence="2" type="ORF">EV44_g0695</name>
</gene>
<organism evidence="2 3">
    <name type="scientific">Uncinula necator</name>
    <name type="common">Grape powdery mildew</name>
    <dbReference type="NCBI Taxonomy" id="52586"/>
    <lineage>
        <taxon>Eukaryota</taxon>
        <taxon>Fungi</taxon>
        <taxon>Dikarya</taxon>
        <taxon>Ascomycota</taxon>
        <taxon>Pezizomycotina</taxon>
        <taxon>Leotiomycetes</taxon>
        <taxon>Erysiphales</taxon>
        <taxon>Erysiphaceae</taxon>
        <taxon>Erysiphe</taxon>
    </lineage>
</organism>
<dbReference type="AlphaFoldDB" id="A0A0B1P8F1"/>
<feature type="compositionally biased region" description="Basic and acidic residues" evidence="1">
    <location>
        <begin position="53"/>
        <end position="75"/>
    </location>
</feature>
<dbReference type="Proteomes" id="UP000030854">
    <property type="component" value="Unassembled WGS sequence"/>
</dbReference>
<feature type="region of interest" description="Disordered" evidence="1">
    <location>
        <begin position="1"/>
        <end position="93"/>
    </location>
</feature>